<dbReference type="SUPFAM" id="SSF57701">
    <property type="entry name" value="Zn2/Cys6 DNA-binding domain"/>
    <property type="match status" value="1"/>
</dbReference>
<dbReference type="PROSITE" id="PS50048">
    <property type="entry name" value="ZN2_CY6_FUNGAL_2"/>
    <property type="match status" value="1"/>
</dbReference>
<feature type="region of interest" description="Disordered" evidence="5">
    <location>
        <begin position="58"/>
        <end position="122"/>
    </location>
</feature>
<evidence type="ECO:0000313" key="8">
    <source>
        <dbReference type="Proteomes" id="UP001271007"/>
    </source>
</evidence>
<dbReference type="SMART" id="SM00066">
    <property type="entry name" value="GAL4"/>
    <property type="match status" value="1"/>
</dbReference>
<evidence type="ECO:0000259" key="6">
    <source>
        <dbReference type="PROSITE" id="PS50048"/>
    </source>
</evidence>
<dbReference type="GO" id="GO:0006351">
    <property type="term" value="P:DNA-templated transcription"/>
    <property type="evidence" value="ECO:0007669"/>
    <property type="project" value="InterPro"/>
</dbReference>
<name>A0AAJ0LWI7_9PEZI</name>
<accession>A0AAJ0LWI7</accession>
<dbReference type="GO" id="GO:0008270">
    <property type="term" value="F:zinc ion binding"/>
    <property type="evidence" value="ECO:0007669"/>
    <property type="project" value="InterPro"/>
</dbReference>
<dbReference type="Gene3D" id="4.10.240.10">
    <property type="entry name" value="Zn(2)-C6 fungal-type DNA-binding domain"/>
    <property type="match status" value="1"/>
</dbReference>
<evidence type="ECO:0000256" key="4">
    <source>
        <dbReference type="ARBA" id="ARBA00023242"/>
    </source>
</evidence>
<dbReference type="PANTHER" id="PTHR46910:SF3">
    <property type="entry name" value="HALOTOLERANCE PROTEIN 9-RELATED"/>
    <property type="match status" value="1"/>
</dbReference>
<keyword evidence="4" id="KW-0539">Nucleus</keyword>
<dbReference type="EMBL" id="JAWDJX010000002">
    <property type="protein sequence ID" value="KAK3057756.1"/>
    <property type="molecule type" value="Genomic_DNA"/>
</dbReference>
<dbReference type="CDD" id="cd12148">
    <property type="entry name" value="fungal_TF_MHR"/>
    <property type="match status" value="1"/>
</dbReference>
<dbReference type="AlphaFoldDB" id="A0AAJ0LWI7"/>
<dbReference type="CDD" id="cd00067">
    <property type="entry name" value="GAL4"/>
    <property type="match status" value="1"/>
</dbReference>
<sequence>MSLKRGSERESCDFCYRRKIKCDRSTRLSDGHDTCSQCCLRQTLCRVDDSKDIRVRKRRQENVRGLDTRAQTLPRHARQDERPTPSGPMADIDMDTTTACHPTHSLQQRDPPTHSSIPPDETYTFITDSVDDIDFSDPMFGLSSDSAYFLDQVFMQETDWELLDLNDQPSVSETPDTRNISRQTMDGLPKDPVMEPMNAGQLQSLLEVAGVDPNVFDGALHAYFDKAAPSLPVVFEDAFWLDYGARRCSLALVSAIACRGMPFTGVENKWQLQQQLGREFRKALLEAQQTASSQSSIRLDELEALALMVNFEFEDDHSSGLESRLGNLFLTHESLVLMTLELRDDSRALSTQALGSSLARAQERRTLLFWHVYGLDAFHCLDRSCISRIQDDHVELVEQRPSNQFEGYLDAILALALIARKTAQTLCSSKAKRKGVKLHEIQCLFDHLHRWHDEAGLSCLQLQGSDCSQPKAKAKCRKSSSAQSTHGTQLQQAVLRFLELNCYMQIESIVAQNGTKQDALEGEILDLRVAHETLRAISDVVGAFDWETMVERQNRQSDLHSLFDLAPQLLRDICAGVCTWMCLRGRALQHGSQDATVCADRRKLASYAKVARKMRSAVASATSHRDTEEVVARLDDQLGLFKDLVDPAQPCLA</sequence>
<evidence type="ECO:0000256" key="3">
    <source>
        <dbReference type="ARBA" id="ARBA00023125"/>
    </source>
</evidence>
<protein>
    <recommendedName>
        <fullName evidence="6">Zn(2)-C6 fungal-type domain-containing protein</fullName>
    </recommendedName>
</protein>
<keyword evidence="3" id="KW-0238">DNA-binding</keyword>
<dbReference type="Pfam" id="PF04082">
    <property type="entry name" value="Fungal_trans"/>
    <property type="match status" value="1"/>
</dbReference>
<dbReference type="GO" id="GO:0003677">
    <property type="term" value="F:DNA binding"/>
    <property type="evidence" value="ECO:0007669"/>
    <property type="project" value="UniProtKB-KW"/>
</dbReference>
<feature type="domain" description="Zn(2)-C6 fungal-type" evidence="6">
    <location>
        <begin position="11"/>
        <end position="47"/>
    </location>
</feature>
<dbReference type="InterPro" id="IPR007219">
    <property type="entry name" value="XnlR_reg_dom"/>
</dbReference>
<dbReference type="InterPro" id="IPR036864">
    <property type="entry name" value="Zn2-C6_fun-type_DNA-bd_sf"/>
</dbReference>
<reference evidence="7" key="1">
    <citation type="submission" date="2023-04" db="EMBL/GenBank/DDBJ databases">
        <title>Black Yeasts Isolated from many extreme environments.</title>
        <authorList>
            <person name="Coleine C."/>
            <person name="Stajich J.E."/>
            <person name="Selbmann L."/>
        </authorList>
    </citation>
    <scope>NUCLEOTIDE SEQUENCE</scope>
    <source>
        <strain evidence="7">CCFEE 5312</strain>
    </source>
</reference>
<dbReference type="InterPro" id="IPR050987">
    <property type="entry name" value="AtrR-like"/>
</dbReference>
<dbReference type="InterPro" id="IPR001138">
    <property type="entry name" value="Zn2Cys6_DnaBD"/>
</dbReference>
<organism evidence="7 8">
    <name type="scientific">Extremus antarcticus</name>
    <dbReference type="NCBI Taxonomy" id="702011"/>
    <lineage>
        <taxon>Eukaryota</taxon>
        <taxon>Fungi</taxon>
        <taxon>Dikarya</taxon>
        <taxon>Ascomycota</taxon>
        <taxon>Pezizomycotina</taxon>
        <taxon>Dothideomycetes</taxon>
        <taxon>Dothideomycetidae</taxon>
        <taxon>Mycosphaerellales</taxon>
        <taxon>Extremaceae</taxon>
        <taxon>Extremus</taxon>
    </lineage>
</organism>
<keyword evidence="8" id="KW-1185">Reference proteome</keyword>
<gene>
    <name evidence="7" type="ORF">LTR09_000831</name>
</gene>
<dbReference type="GO" id="GO:0005634">
    <property type="term" value="C:nucleus"/>
    <property type="evidence" value="ECO:0007669"/>
    <property type="project" value="UniProtKB-SubCell"/>
</dbReference>
<dbReference type="Proteomes" id="UP001271007">
    <property type="component" value="Unassembled WGS sequence"/>
</dbReference>
<evidence type="ECO:0000313" key="7">
    <source>
        <dbReference type="EMBL" id="KAK3057756.1"/>
    </source>
</evidence>
<evidence type="ECO:0000256" key="1">
    <source>
        <dbReference type="ARBA" id="ARBA00004123"/>
    </source>
</evidence>
<feature type="compositionally biased region" description="Polar residues" evidence="5">
    <location>
        <begin position="95"/>
        <end position="116"/>
    </location>
</feature>
<evidence type="ECO:0000256" key="2">
    <source>
        <dbReference type="ARBA" id="ARBA00022723"/>
    </source>
</evidence>
<comment type="caution">
    <text evidence="7">The sequence shown here is derived from an EMBL/GenBank/DDBJ whole genome shotgun (WGS) entry which is preliminary data.</text>
</comment>
<dbReference type="PANTHER" id="PTHR46910">
    <property type="entry name" value="TRANSCRIPTION FACTOR PDR1"/>
    <property type="match status" value="1"/>
</dbReference>
<proteinExistence type="predicted"/>
<keyword evidence="2" id="KW-0479">Metal-binding</keyword>
<comment type="subcellular location">
    <subcellularLocation>
        <location evidence="1">Nucleus</location>
    </subcellularLocation>
</comment>
<evidence type="ECO:0000256" key="5">
    <source>
        <dbReference type="SAM" id="MobiDB-lite"/>
    </source>
</evidence>
<dbReference type="GO" id="GO:0000981">
    <property type="term" value="F:DNA-binding transcription factor activity, RNA polymerase II-specific"/>
    <property type="evidence" value="ECO:0007669"/>
    <property type="project" value="InterPro"/>
</dbReference>